<proteinExistence type="predicted"/>
<dbReference type="Gene3D" id="3.50.50.60">
    <property type="entry name" value="FAD/NAD(P)-binding domain"/>
    <property type="match status" value="2"/>
</dbReference>
<reference evidence="5 6" key="1">
    <citation type="submission" date="2016-10" db="EMBL/GenBank/DDBJ databases">
        <authorList>
            <person name="de Groot N.N."/>
        </authorList>
    </citation>
    <scope>NUCLEOTIDE SEQUENCE [LARGE SCALE GENOMIC DNA]</scope>
    <source>
        <strain evidence="5 6">DSM 44908</strain>
    </source>
</reference>
<dbReference type="EMBL" id="FOJN01000014">
    <property type="protein sequence ID" value="SFA59649.1"/>
    <property type="molecule type" value="Genomic_DNA"/>
</dbReference>
<comment type="function">
    <text evidence="1">Probable oxidoreductase that may play a role as regulator of mitochondrial function.</text>
</comment>
<dbReference type="PANTHER" id="PTHR10668:SF105">
    <property type="entry name" value="DEHYDROGENASE-RELATED"/>
    <property type="match status" value="1"/>
</dbReference>
<organism evidence="5 6">
    <name type="scientific">Rhodococcoides kroppenstedtii</name>
    <dbReference type="NCBI Taxonomy" id="293050"/>
    <lineage>
        <taxon>Bacteria</taxon>
        <taxon>Bacillati</taxon>
        <taxon>Actinomycetota</taxon>
        <taxon>Actinomycetes</taxon>
        <taxon>Mycobacteriales</taxon>
        <taxon>Nocardiaceae</taxon>
        <taxon>Rhodococcoides</taxon>
    </lineage>
</organism>
<dbReference type="PANTHER" id="PTHR10668">
    <property type="entry name" value="PHYTOENE DEHYDROGENASE"/>
    <property type="match status" value="1"/>
</dbReference>
<dbReference type="RefSeq" id="WP_068363187.1">
    <property type="nucleotide sequence ID" value="NZ_FOJN01000014.1"/>
</dbReference>
<dbReference type="SUPFAM" id="SSF51905">
    <property type="entry name" value="FAD/NAD(P)-binding domain"/>
    <property type="match status" value="1"/>
</dbReference>
<accession>A0A1I0U6F9</accession>
<dbReference type="GeneID" id="85487080"/>
<gene>
    <name evidence="5" type="ORF">SAMN05444374_11434</name>
</gene>
<evidence type="ECO:0000256" key="1">
    <source>
        <dbReference type="ARBA" id="ARBA00037217"/>
    </source>
</evidence>
<dbReference type="Gene3D" id="3.90.660.50">
    <property type="match status" value="1"/>
</dbReference>
<evidence type="ECO:0000313" key="5">
    <source>
        <dbReference type="EMBL" id="SFA59649.1"/>
    </source>
</evidence>
<evidence type="ECO:0000256" key="2">
    <source>
        <dbReference type="ARBA" id="ARBA00038825"/>
    </source>
</evidence>
<dbReference type="InterPro" id="IPR002937">
    <property type="entry name" value="Amino_oxidase"/>
</dbReference>
<dbReference type="AlphaFoldDB" id="A0A1I0U6F9"/>
<evidence type="ECO:0000259" key="4">
    <source>
        <dbReference type="Pfam" id="PF01593"/>
    </source>
</evidence>
<protein>
    <recommendedName>
        <fullName evidence="3">Pyridine nucleotide-disulfide oxidoreductase domain-containing protein 2</fullName>
    </recommendedName>
</protein>
<feature type="domain" description="Amine oxidase" evidence="4">
    <location>
        <begin position="18"/>
        <end position="499"/>
    </location>
</feature>
<dbReference type="Pfam" id="PF01593">
    <property type="entry name" value="Amino_oxidase"/>
    <property type="match status" value="1"/>
</dbReference>
<dbReference type="Proteomes" id="UP000182054">
    <property type="component" value="Unassembled WGS sequence"/>
</dbReference>
<sequence length="532" mass="55963">MTPVVTADALVIGAGHNGLVAAAALADAGWDVVVLEASSTPGGAIRSAELTPGYVSDLYSAFYPLGVSSPAMLALELDRVGLRWTHAPRAYGHPRSPDDEDAPVIHHRPEDTAAMLARHDPRDGDAWMQVVEQWNRVRDPLLHSLFGSAFPPVRGATQLFRRLGTAETLRFLRFALLPARAMAHELFHSEAARCLLLGNAMHADVPTDAPASGILGYLLTMLAQDVGYPVPVGGAGELAAALVRRAERPGARVVYDAPVVRVDVSGGVATGVRTAGGEHYRARRAVIADVSAPALYGSLLPHDAVPARVHRDLETFEWDTPVVKVNYALDAPIPWRSASLNGAGTVHVGADDDGLVRWNADLVTGRIPERPFMLFGQMTTADPTRSPAGTESAWAYTHLPRGVVDDASADLLAARVDTVLEEHAPGFAASIVGKHVQRPSDLTRSDANLFGGAVNGGTAQIQQQLVFRPTPGLGRAETPVQRLYLGSASAHPGGGVSGAPGLSAAKAALADSGPVGAVRRRAVGALLDLVLR</sequence>
<dbReference type="OrthoDB" id="833207at2"/>
<name>A0A1I0U6F9_9NOCA</name>
<dbReference type="GO" id="GO:0016491">
    <property type="term" value="F:oxidoreductase activity"/>
    <property type="evidence" value="ECO:0007669"/>
    <property type="project" value="InterPro"/>
</dbReference>
<evidence type="ECO:0000256" key="3">
    <source>
        <dbReference type="ARBA" id="ARBA00040298"/>
    </source>
</evidence>
<comment type="subunit">
    <text evidence="2">Interacts with COX5B; this interaction may contribute to localize PYROXD2 to the inner face of the inner mitochondrial membrane.</text>
</comment>
<evidence type="ECO:0000313" key="6">
    <source>
        <dbReference type="Proteomes" id="UP000182054"/>
    </source>
</evidence>
<dbReference type="InterPro" id="IPR036188">
    <property type="entry name" value="FAD/NAD-bd_sf"/>
</dbReference>